<feature type="domain" description="HIRAN" evidence="3">
    <location>
        <begin position="131"/>
        <end position="232"/>
    </location>
</feature>
<dbReference type="EMBL" id="AM746676">
    <property type="protein sequence ID" value="CAN91428.1"/>
    <property type="molecule type" value="Genomic_DNA"/>
</dbReference>
<dbReference type="Proteomes" id="UP000002139">
    <property type="component" value="Chromosome"/>
</dbReference>
<dbReference type="AlphaFoldDB" id="A9F6F0"/>
<evidence type="ECO:0000313" key="5">
    <source>
        <dbReference type="Proteomes" id="UP000002139"/>
    </source>
</evidence>
<dbReference type="RefSeq" id="WP_012233905.1">
    <property type="nucleotide sequence ID" value="NC_010162.1"/>
</dbReference>
<dbReference type="HOGENOM" id="CLU_088912_0_0_7"/>
<evidence type="ECO:0000256" key="1">
    <source>
        <dbReference type="ARBA" id="ARBA00022723"/>
    </source>
</evidence>
<dbReference type="eggNOG" id="ENOG502Z9DM">
    <property type="taxonomic scope" value="Bacteria"/>
</dbReference>
<evidence type="ECO:0000259" key="3">
    <source>
        <dbReference type="SMART" id="SM00910"/>
    </source>
</evidence>
<dbReference type="GO" id="GO:0008270">
    <property type="term" value="F:zinc ion binding"/>
    <property type="evidence" value="ECO:0007669"/>
    <property type="project" value="InterPro"/>
</dbReference>
<evidence type="ECO:0000256" key="2">
    <source>
        <dbReference type="ARBA" id="ARBA00022801"/>
    </source>
</evidence>
<reference evidence="4 5" key="1">
    <citation type="journal article" date="2007" name="Nat. Biotechnol.">
        <title>Complete genome sequence of the myxobacterium Sorangium cellulosum.</title>
        <authorList>
            <person name="Schneiker S."/>
            <person name="Perlova O."/>
            <person name="Kaiser O."/>
            <person name="Gerth K."/>
            <person name="Alici A."/>
            <person name="Altmeyer M.O."/>
            <person name="Bartels D."/>
            <person name="Bekel T."/>
            <person name="Beyer S."/>
            <person name="Bode E."/>
            <person name="Bode H.B."/>
            <person name="Bolten C.J."/>
            <person name="Choudhuri J.V."/>
            <person name="Doss S."/>
            <person name="Elnakady Y.A."/>
            <person name="Frank B."/>
            <person name="Gaigalat L."/>
            <person name="Goesmann A."/>
            <person name="Groeger C."/>
            <person name="Gross F."/>
            <person name="Jelsbak L."/>
            <person name="Jelsbak L."/>
            <person name="Kalinowski J."/>
            <person name="Kegler C."/>
            <person name="Knauber T."/>
            <person name="Konietzny S."/>
            <person name="Kopp M."/>
            <person name="Krause L."/>
            <person name="Krug D."/>
            <person name="Linke B."/>
            <person name="Mahmud T."/>
            <person name="Martinez-Arias R."/>
            <person name="McHardy A.C."/>
            <person name="Merai M."/>
            <person name="Meyer F."/>
            <person name="Mormann S."/>
            <person name="Munoz-Dorado J."/>
            <person name="Perez J."/>
            <person name="Pradella S."/>
            <person name="Rachid S."/>
            <person name="Raddatz G."/>
            <person name="Rosenau F."/>
            <person name="Rueckert C."/>
            <person name="Sasse F."/>
            <person name="Scharfe M."/>
            <person name="Schuster S.C."/>
            <person name="Suen G."/>
            <person name="Treuner-Lange A."/>
            <person name="Velicer G.J."/>
            <person name="Vorholter F.-J."/>
            <person name="Weissman K.J."/>
            <person name="Welch R.D."/>
            <person name="Wenzel S.C."/>
            <person name="Whitworth D.E."/>
            <person name="Wilhelm S."/>
            <person name="Wittmann C."/>
            <person name="Bloecker H."/>
            <person name="Puehler A."/>
            <person name="Mueller R."/>
        </authorList>
    </citation>
    <scope>NUCLEOTIDE SEQUENCE [LARGE SCALE GENOMIC DNA]</scope>
    <source>
        <strain evidence="5">So ce56</strain>
    </source>
</reference>
<dbReference type="GO" id="GO:0016818">
    <property type="term" value="F:hydrolase activity, acting on acid anhydrides, in phosphorus-containing anhydrides"/>
    <property type="evidence" value="ECO:0007669"/>
    <property type="project" value="InterPro"/>
</dbReference>
<sequence>MTAGRTLFVTWYDSNHRAIIPVARLVHHGGTGGDLYEFQYVQGALKAMERGFQPFIAFPELYKVYRSLSLFPFFANRVMPTTRPDYLAYLQVLGLNPAEADSVEILARSGGRRETDRIEVVPAPEQDETGGYTTRFLLRGVRYIPGAEERIARLVSGERLFWMLDAQNESNPNAVALRSADKCLLGYIPDYLVPDIAKLIDYRVSMDVFVDRVNLPPAPLHHRVLGRLEARWPDGFVPFQGEQFQPLSPLTASPTQADHAIQ</sequence>
<organism evidence="4 5">
    <name type="scientific">Sorangium cellulosum (strain So ce56)</name>
    <name type="common">Polyangium cellulosum (strain So ce56)</name>
    <dbReference type="NCBI Taxonomy" id="448385"/>
    <lineage>
        <taxon>Bacteria</taxon>
        <taxon>Pseudomonadati</taxon>
        <taxon>Myxococcota</taxon>
        <taxon>Polyangia</taxon>
        <taxon>Polyangiales</taxon>
        <taxon>Polyangiaceae</taxon>
        <taxon>Sorangium</taxon>
    </lineage>
</organism>
<gene>
    <name evidence="4" type="ordered locus">sce1270</name>
</gene>
<dbReference type="GO" id="GO:0003676">
    <property type="term" value="F:nucleic acid binding"/>
    <property type="evidence" value="ECO:0007669"/>
    <property type="project" value="InterPro"/>
</dbReference>
<dbReference type="InterPro" id="IPR014905">
    <property type="entry name" value="HIRAN"/>
</dbReference>
<keyword evidence="5" id="KW-1185">Reference proteome</keyword>
<keyword evidence="2" id="KW-0378">Hydrolase</keyword>
<dbReference type="KEGG" id="scl:sce1270"/>
<dbReference type="BioCyc" id="SCEL448385:SCE_RS06585-MONOMER"/>
<dbReference type="Pfam" id="PF08797">
    <property type="entry name" value="HIRAN"/>
    <property type="match status" value="1"/>
</dbReference>
<protein>
    <recommendedName>
        <fullName evidence="3">HIRAN domain-containing protein</fullName>
    </recommendedName>
</protein>
<name>A9F6F0_SORC5</name>
<dbReference type="STRING" id="448385.sce1270"/>
<accession>A9F6F0</accession>
<dbReference type="OrthoDB" id="452395at2"/>
<proteinExistence type="predicted"/>
<keyword evidence="1" id="KW-0479">Metal-binding</keyword>
<dbReference type="SMART" id="SM00910">
    <property type="entry name" value="HIRAN"/>
    <property type="match status" value="1"/>
</dbReference>
<dbReference type="Gene3D" id="3.30.70.2330">
    <property type="match status" value="1"/>
</dbReference>
<evidence type="ECO:0000313" key="4">
    <source>
        <dbReference type="EMBL" id="CAN91428.1"/>
    </source>
</evidence>